<evidence type="ECO:0000313" key="2">
    <source>
        <dbReference type="EMBL" id="SEN37098.1"/>
    </source>
</evidence>
<gene>
    <name evidence="2" type="ORF">SAMN05192533_11224</name>
</gene>
<organism evidence="2 3">
    <name type="scientific">Mesobacillus persicus</name>
    <dbReference type="NCBI Taxonomy" id="930146"/>
    <lineage>
        <taxon>Bacteria</taxon>
        <taxon>Bacillati</taxon>
        <taxon>Bacillota</taxon>
        <taxon>Bacilli</taxon>
        <taxon>Bacillales</taxon>
        <taxon>Bacillaceae</taxon>
        <taxon>Mesobacillus</taxon>
    </lineage>
</organism>
<evidence type="ECO:0000313" key="3">
    <source>
        <dbReference type="Proteomes" id="UP000198553"/>
    </source>
</evidence>
<dbReference type="OrthoDB" id="9793882at2"/>
<dbReference type="STRING" id="930146.SAMN05192533_11224"/>
<feature type="domain" description="PRC-barrel" evidence="1">
    <location>
        <begin position="21"/>
        <end position="83"/>
    </location>
</feature>
<sequence>MKRRKIVIFNNGKDVKKYDIHATDGNIGTVNDILIDDQKWTVRYLVVDTMKWLPGKKVLISPMSIKKVDYEEWKFELNLTKEEIKNSPDLDADQPVSRQYELQFGNYYGYAPYWGPAGLGNWGLYATPGELVQNTNPNVGVPVEAGEESHLRSFKEVTGYDIHAIDGRIGHVEDFIICDRTWTVRYIIVDTKNLWPGKHVILSPDWITDILWTDRAVTMDLTKEQIKNGPEYMPMQDITAEYERLLFEKYDKPKYWE</sequence>
<keyword evidence="3" id="KW-1185">Reference proteome</keyword>
<name>A0A1H8G192_9BACI</name>
<protein>
    <submittedName>
        <fullName evidence="2">PRC-barrel domain-containing protein</fullName>
    </submittedName>
</protein>
<dbReference type="RefSeq" id="WP_090747972.1">
    <property type="nucleotide sequence ID" value="NZ_FOBW01000012.1"/>
</dbReference>
<dbReference type="GO" id="GO:0030077">
    <property type="term" value="C:plasma membrane light-harvesting complex"/>
    <property type="evidence" value="ECO:0007669"/>
    <property type="project" value="InterPro"/>
</dbReference>
<dbReference type="Proteomes" id="UP000198553">
    <property type="component" value="Unassembled WGS sequence"/>
</dbReference>
<dbReference type="SUPFAM" id="SSF50346">
    <property type="entry name" value="PRC-barrel domain"/>
    <property type="match status" value="2"/>
</dbReference>
<dbReference type="InterPro" id="IPR027275">
    <property type="entry name" value="PRC-brl_dom"/>
</dbReference>
<dbReference type="InterPro" id="IPR011033">
    <property type="entry name" value="PRC_barrel-like_sf"/>
</dbReference>
<dbReference type="Gene3D" id="3.90.50.10">
    <property type="entry name" value="Photosynthetic Reaction Center, subunit H, domain 2"/>
    <property type="match status" value="2"/>
</dbReference>
<dbReference type="AlphaFoldDB" id="A0A1H8G192"/>
<dbReference type="InterPro" id="IPR014747">
    <property type="entry name" value="Bac_photo_RC_H_C"/>
</dbReference>
<reference evidence="3" key="1">
    <citation type="submission" date="2016-10" db="EMBL/GenBank/DDBJ databases">
        <authorList>
            <person name="Varghese N."/>
            <person name="Submissions S."/>
        </authorList>
    </citation>
    <scope>NUCLEOTIDE SEQUENCE [LARGE SCALE GENOMIC DNA]</scope>
    <source>
        <strain evidence="3">B48,IBRC-M 10115,DSM 25386,CECT 8001</strain>
    </source>
</reference>
<dbReference type="GO" id="GO:0019684">
    <property type="term" value="P:photosynthesis, light reaction"/>
    <property type="evidence" value="ECO:0007669"/>
    <property type="project" value="InterPro"/>
</dbReference>
<dbReference type="Pfam" id="PF05239">
    <property type="entry name" value="PRC"/>
    <property type="match status" value="1"/>
</dbReference>
<accession>A0A1H8G192</accession>
<dbReference type="EMBL" id="FOBW01000012">
    <property type="protein sequence ID" value="SEN37098.1"/>
    <property type="molecule type" value="Genomic_DNA"/>
</dbReference>
<evidence type="ECO:0000259" key="1">
    <source>
        <dbReference type="Pfam" id="PF05239"/>
    </source>
</evidence>
<proteinExistence type="predicted"/>